<dbReference type="Proteomes" id="UP000184386">
    <property type="component" value="Unassembled WGS sequence"/>
</dbReference>
<proteinExistence type="predicted"/>
<feature type="domain" description="DUF6382" evidence="1">
    <location>
        <begin position="29"/>
        <end position="130"/>
    </location>
</feature>
<reference evidence="2 3" key="1">
    <citation type="submission" date="2016-11" db="EMBL/GenBank/DDBJ databases">
        <authorList>
            <person name="Jaros S."/>
            <person name="Januszkiewicz K."/>
            <person name="Wedrychowicz H."/>
        </authorList>
    </citation>
    <scope>NUCLEOTIDE SEQUENCE [LARGE SCALE GENOMIC DNA]</scope>
    <source>
        <strain evidence="2 3">DSM 15929</strain>
    </source>
</reference>
<accession>A0A1M6UJL2</accession>
<organism evidence="2 3">
    <name type="scientific">Anaerocolumna jejuensis DSM 15929</name>
    <dbReference type="NCBI Taxonomy" id="1121322"/>
    <lineage>
        <taxon>Bacteria</taxon>
        <taxon>Bacillati</taxon>
        <taxon>Bacillota</taxon>
        <taxon>Clostridia</taxon>
        <taxon>Lachnospirales</taxon>
        <taxon>Lachnospiraceae</taxon>
        <taxon>Anaerocolumna</taxon>
    </lineage>
</organism>
<dbReference type="Pfam" id="PF19909">
    <property type="entry name" value="DUF6382"/>
    <property type="match status" value="1"/>
</dbReference>
<dbReference type="RefSeq" id="WP_073277540.1">
    <property type="nucleotide sequence ID" value="NZ_FRAC01000015.1"/>
</dbReference>
<dbReference type="InterPro" id="IPR045962">
    <property type="entry name" value="DUF6382"/>
</dbReference>
<dbReference type="EMBL" id="FRAC01000015">
    <property type="protein sequence ID" value="SHK69424.1"/>
    <property type="molecule type" value="Genomic_DNA"/>
</dbReference>
<evidence type="ECO:0000313" key="3">
    <source>
        <dbReference type="Proteomes" id="UP000184386"/>
    </source>
</evidence>
<keyword evidence="3" id="KW-1185">Reference proteome</keyword>
<dbReference type="AlphaFoldDB" id="A0A1M6UJL2"/>
<protein>
    <recommendedName>
        <fullName evidence="1">DUF6382 domain-containing protein</fullName>
    </recommendedName>
</protein>
<name>A0A1M6UJL2_9FIRM</name>
<evidence type="ECO:0000259" key="1">
    <source>
        <dbReference type="Pfam" id="PF19909"/>
    </source>
</evidence>
<dbReference type="OrthoDB" id="9783862at2"/>
<evidence type="ECO:0000313" key="2">
    <source>
        <dbReference type="EMBL" id="SHK69424.1"/>
    </source>
</evidence>
<gene>
    <name evidence="2" type="ORF">SAMN02745136_03119</name>
</gene>
<sequence>MNFTDKVVEIKDSQNHAYILEAPELFFSVGYKVLLGQEKNGFIKCTKVSHNGKDKLIYDISKFKTLETLMFSLKLDVILSILINFLDSIILVKNNGFMQCENILVSPDQIFIDCENLSVNLIYLPIYFEADNVSYRIFEKELKINLSVILKAYNEQNPYINAIYENMMDSDFTLEDVHASLKDLQLKDYASLNQRVGKKKNGNKGLKGMGSNDKFAGMKKRFLFGRKK</sequence>
<dbReference type="STRING" id="1121322.SAMN02745136_03119"/>